<reference evidence="2" key="2">
    <citation type="submission" date="2023-05" db="EMBL/GenBank/DDBJ databases">
        <authorList>
            <consortium name="Lawrence Berkeley National Laboratory"/>
            <person name="Steindorff A."/>
            <person name="Hensen N."/>
            <person name="Bonometti L."/>
            <person name="Westerberg I."/>
            <person name="Brannstrom I.O."/>
            <person name="Guillou S."/>
            <person name="Cros-Aarteil S."/>
            <person name="Calhoun S."/>
            <person name="Haridas S."/>
            <person name="Kuo A."/>
            <person name="Mondo S."/>
            <person name="Pangilinan J."/>
            <person name="Riley R."/>
            <person name="Labutti K."/>
            <person name="Andreopoulos B."/>
            <person name="Lipzen A."/>
            <person name="Chen C."/>
            <person name="Yanf M."/>
            <person name="Daum C."/>
            <person name="Ng V."/>
            <person name="Clum A."/>
            <person name="Ohm R."/>
            <person name="Martin F."/>
            <person name="Silar P."/>
            <person name="Natvig D."/>
            <person name="Lalanne C."/>
            <person name="Gautier V."/>
            <person name="Ament-Velasquez S.L."/>
            <person name="Kruys A."/>
            <person name="Hutchinson M.I."/>
            <person name="Powell A.J."/>
            <person name="Barry K."/>
            <person name="Miller A.N."/>
            <person name="Grigoriev I.V."/>
            <person name="Debuchy R."/>
            <person name="Gladieux P."/>
            <person name="Thoren M.H."/>
            <person name="Johannesson H."/>
        </authorList>
    </citation>
    <scope>NUCLEOTIDE SEQUENCE</scope>
    <source>
        <strain evidence="2">CBS 508.74</strain>
    </source>
</reference>
<dbReference type="RefSeq" id="XP_064670844.1">
    <property type="nucleotide sequence ID" value="XM_064815077.1"/>
</dbReference>
<organism evidence="2 3">
    <name type="scientific">Canariomyces notabilis</name>
    <dbReference type="NCBI Taxonomy" id="2074819"/>
    <lineage>
        <taxon>Eukaryota</taxon>
        <taxon>Fungi</taxon>
        <taxon>Dikarya</taxon>
        <taxon>Ascomycota</taxon>
        <taxon>Pezizomycotina</taxon>
        <taxon>Sordariomycetes</taxon>
        <taxon>Sordariomycetidae</taxon>
        <taxon>Sordariales</taxon>
        <taxon>Chaetomiaceae</taxon>
        <taxon>Canariomyces</taxon>
    </lineage>
</organism>
<feature type="region of interest" description="Disordered" evidence="1">
    <location>
        <begin position="216"/>
        <end position="239"/>
    </location>
</feature>
<sequence>MPRLLDEVQINNALQSEAFPALERLAANPDMHDRALRRFDRDEPPPYESSTEDEEENAMFHPALGLNANTVLDDFKDLMDAPLSDDEQREVAYRLYRNAQAYDPGERYRTEQRIEQARVDSFAWSYHASSDEAKKYLGPGRVGRERRNIIVRRNIKRRWQKLGVWNPQWGIPDRQNNPQPNDNPSQWKWRWQHDSPAIDYKDPQHPITRAVRLRQGLRRNEHSPVPPRSRLQEDAPASQAESFIISRPWFMYSVEAWEETERFHRIPFEKRRLYREPMWKHVNERWKLRGDWREDWKHPSGEFAVGWKWRHESPSPEPEDLTPLNTMDMEFTPSEVDALEAIPPPTPPPEPRPYYPRGHPLHVRRTGLFASPSPEASPEPSSPNDPPKAPEPAQPPALPQRRRQRRRRDENPAQPLRRSPRIAAMEANLLAPPPQERRTARPVPARPPADKPKRGRPRKAKESAVSKAPAPARPRQGATTGQKQPRGRPRKDTVRK</sequence>
<accession>A0AAN6YU82</accession>
<dbReference type="EMBL" id="MU853340">
    <property type="protein sequence ID" value="KAK4113274.1"/>
    <property type="molecule type" value="Genomic_DNA"/>
</dbReference>
<name>A0AAN6YU82_9PEZI</name>
<protein>
    <submittedName>
        <fullName evidence="2">Uncharacterized protein</fullName>
    </submittedName>
</protein>
<feature type="region of interest" description="Disordered" evidence="1">
    <location>
        <begin position="33"/>
        <end position="55"/>
    </location>
</feature>
<evidence type="ECO:0000256" key="1">
    <source>
        <dbReference type="SAM" id="MobiDB-lite"/>
    </source>
</evidence>
<feature type="compositionally biased region" description="Pro residues" evidence="1">
    <location>
        <begin position="375"/>
        <end position="398"/>
    </location>
</feature>
<dbReference type="GeneID" id="89939202"/>
<keyword evidence="3" id="KW-1185">Reference proteome</keyword>
<feature type="compositionally biased region" description="Pro residues" evidence="1">
    <location>
        <begin position="342"/>
        <end position="354"/>
    </location>
</feature>
<proteinExistence type="predicted"/>
<gene>
    <name evidence="2" type="ORF">N656DRAFT_778811</name>
</gene>
<evidence type="ECO:0000313" key="3">
    <source>
        <dbReference type="Proteomes" id="UP001302812"/>
    </source>
</evidence>
<feature type="compositionally biased region" description="Basic and acidic residues" evidence="1">
    <location>
        <begin position="33"/>
        <end position="44"/>
    </location>
</feature>
<reference evidence="2" key="1">
    <citation type="journal article" date="2023" name="Mol. Phylogenet. Evol.">
        <title>Genome-scale phylogeny and comparative genomics of the fungal order Sordariales.</title>
        <authorList>
            <person name="Hensen N."/>
            <person name="Bonometti L."/>
            <person name="Westerberg I."/>
            <person name="Brannstrom I.O."/>
            <person name="Guillou S."/>
            <person name="Cros-Aarteil S."/>
            <person name="Calhoun S."/>
            <person name="Haridas S."/>
            <person name="Kuo A."/>
            <person name="Mondo S."/>
            <person name="Pangilinan J."/>
            <person name="Riley R."/>
            <person name="LaButti K."/>
            <person name="Andreopoulos B."/>
            <person name="Lipzen A."/>
            <person name="Chen C."/>
            <person name="Yan M."/>
            <person name="Daum C."/>
            <person name="Ng V."/>
            <person name="Clum A."/>
            <person name="Steindorff A."/>
            <person name="Ohm R.A."/>
            <person name="Martin F."/>
            <person name="Silar P."/>
            <person name="Natvig D.O."/>
            <person name="Lalanne C."/>
            <person name="Gautier V."/>
            <person name="Ament-Velasquez S.L."/>
            <person name="Kruys A."/>
            <person name="Hutchinson M.I."/>
            <person name="Powell A.J."/>
            <person name="Barry K."/>
            <person name="Miller A.N."/>
            <person name="Grigoriev I.V."/>
            <person name="Debuchy R."/>
            <person name="Gladieux P."/>
            <person name="Hiltunen Thoren M."/>
            <person name="Johannesson H."/>
        </authorList>
    </citation>
    <scope>NUCLEOTIDE SEQUENCE</scope>
    <source>
        <strain evidence="2">CBS 508.74</strain>
    </source>
</reference>
<comment type="caution">
    <text evidence="2">The sequence shown here is derived from an EMBL/GenBank/DDBJ whole genome shotgun (WGS) entry which is preliminary data.</text>
</comment>
<dbReference type="Proteomes" id="UP001302812">
    <property type="component" value="Unassembled WGS sequence"/>
</dbReference>
<evidence type="ECO:0000313" key="2">
    <source>
        <dbReference type="EMBL" id="KAK4113274.1"/>
    </source>
</evidence>
<dbReference type="AlphaFoldDB" id="A0AAN6YU82"/>
<feature type="region of interest" description="Disordered" evidence="1">
    <location>
        <begin position="338"/>
        <end position="496"/>
    </location>
</feature>